<proteinExistence type="predicted"/>
<dbReference type="KEGG" id="asag:FGM00_09785"/>
<gene>
    <name evidence="1" type="ORF">FGM00_09785</name>
</gene>
<name>A0A5B7STQ8_9FLAO</name>
<protein>
    <submittedName>
        <fullName evidence="1">Uncharacterized protein</fullName>
    </submittedName>
</protein>
<reference evidence="1 2" key="1">
    <citation type="submission" date="2019-05" db="EMBL/GenBank/DDBJ databases">
        <title>Genome sequencing of F202Z8.</title>
        <authorList>
            <person name="Kwon Y.M."/>
        </authorList>
    </citation>
    <scope>NUCLEOTIDE SEQUENCE [LARGE SCALE GENOMIC DNA]</scope>
    <source>
        <strain evidence="1 2">F202Z8</strain>
    </source>
</reference>
<dbReference type="Proteomes" id="UP000310017">
    <property type="component" value="Chromosome"/>
</dbReference>
<dbReference type="EMBL" id="CP040710">
    <property type="protein sequence ID" value="QCX00388.1"/>
    <property type="molecule type" value="Genomic_DNA"/>
</dbReference>
<sequence>MGIAYCPECNETIAGNYCPECGTKSITKNENDSPAADSWREEKDFRKLVKNPEVQAYLIRFSGKSERALSAKEFLKRIDQVFAPTTGISLEKLMDVMVPVYKKIGIKTGKSRTDTFDYTIQEVLLKVLCSLVKRNLSLQSVHEANNGVVLVAEIPSSMKTFGGELVVSLEEGPEKTKVTAAAQIKGQLFDWGESKSKVKAVFSDIEEIEIDF</sequence>
<accession>A0A5B7STQ8</accession>
<dbReference type="AlphaFoldDB" id="A0A5B7STQ8"/>
<evidence type="ECO:0000313" key="1">
    <source>
        <dbReference type="EMBL" id="QCX00388.1"/>
    </source>
</evidence>
<dbReference type="RefSeq" id="WP_138852733.1">
    <property type="nucleotide sequence ID" value="NZ_CP040710.1"/>
</dbReference>
<keyword evidence="2" id="KW-1185">Reference proteome</keyword>
<dbReference type="OrthoDB" id="289738at2"/>
<evidence type="ECO:0000313" key="2">
    <source>
        <dbReference type="Proteomes" id="UP000310017"/>
    </source>
</evidence>
<organism evidence="1 2">
    <name type="scientific">Aggregatimonas sangjinii</name>
    <dbReference type="NCBI Taxonomy" id="2583587"/>
    <lineage>
        <taxon>Bacteria</taxon>
        <taxon>Pseudomonadati</taxon>
        <taxon>Bacteroidota</taxon>
        <taxon>Flavobacteriia</taxon>
        <taxon>Flavobacteriales</taxon>
        <taxon>Flavobacteriaceae</taxon>
        <taxon>Aggregatimonas</taxon>
    </lineage>
</organism>